<keyword evidence="3" id="KW-0813">Transport</keyword>
<evidence type="ECO:0000256" key="6">
    <source>
        <dbReference type="ARBA" id="ARBA00022729"/>
    </source>
</evidence>
<feature type="domain" description="Cytochrome c" evidence="15">
    <location>
        <begin position="77"/>
        <end position="185"/>
    </location>
</feature>
<name>A0A2N0TUJ1_9FLAO</name>
<accession>A0A2N0TUJ1</accession>
<dbReference type="InterPro" id="IPR051395">
    <property type="entry name" value="Cytochrome_c_Peroxidase/MauG"/>
</dbReference>
<evidence type="ECO:0000256" key="1">
    <source>
        <dbReference type="ARBA" id="ARBA00004418"/>
    </source>
</evidence>
<evidence type="ECO:0000256" key="3">
    <source>
        <dbReference type="ARBA" id="ARBA00022448"/>
    </source>
</evidence>
<feature type="binding site" description="covalent" evidence="13">
    <location>
        <position position="99"/>
    </location>
    <ligand>
        <name>heme c</name>
        <dbReference type="ChEBI" id="CHEBI:61717"/>
        <label>1</label>
    </ligand>
</feature>
<dbReference type="GO" id="GO:0004130">
    <property type="term" value="F:cytochrome-c peroxidase activity"/>
    <property type="evidence" value="ECO:0007669"/>
    <property type="project" value="TreeGrafter"/>
</dbReference>
<dbReference type="Gene3D" id="1.10.760.10">
    <property type="entry name" value="Cytochrome c-like domain"/>
    <property type="match status" value="2"/>
</dbReference>
<feature type="domain" description="Cytochrome c" evidence="15">
    <location>
        <begin position="229"/>
        <end position="365"/>
    </location>
</feature>
<dbReference type="GO" id="GO:0046872">
    <property type="term" value="F:metal ion binding"/>
    <property type="evidence" value="ECO:0007669"/>
    <property type="project" value="UniProtKB-KW"/>
</dbReference>
<dbReference type="PANTHER" id="PTHR30600:SF10">
    <property type="entry name" value="BLL6722 PROTEIN"/>
    <property type="match status" value="1"/>
</dbReference>
<organism evidence="16 17">
    <name type="scientific">Salegentibacter salinarum</name>
    <dbReference type="NCBI Taxonomy" id="447422"/>
    <lineage>
        <taxon>Bacteria</taxon>
        <taxon>Pseudomonadati</taxon>
        <taxon>Bacteroidota</taxon>
        <taxon>Flavobacteriia</taxon>
        <taxon>Flavobacteriales</taxon>
        <taxon>Flavobacteriaceae</taxon>
        <taxon>Salegentibacter</taxon>
    </lineage>
</organism>
<dbReference type="STRING" id="447422.SAMN05660903_00915"/>
<evidence type="ECO:0000256" key="2">
    <source>
        <dbReference type="ARBA" id="ARBA00004856"/>
    </source>
</evidence>
<feature type="binding site" description="covalent" evidence="13">
    <location>
        <position position="102"/>
    </location>
    <ligand>
        <name>heme c</name>
        <dbReference type="ChEBI" id="CHEBI:61717"/>
        <label>1</label>
    </ligand>
</feature>
<evidence type="ECO:0000313" key="16">
    <source>
        <dbReference type="EMBL" id="PKD18409.1"/>
    </source>
</evidence>
<gene>
    <name evidence="16" type="ORF">APR41_04460</name>
</gene>
<keyword evidence="16" id="KW-0575">Peroxidase</keyword>
<evidence type="ECO:0000256" key="9">
    <source>
        <dbReference type="ARBA" id="ARBA00023002"/>
    </source>
</evidence>
<evidence type="ECO:0000256" key="5">
    <source>
        <dbReference type="ARBA" id="ARBA00022723"/>
    </source>
</evidence>
<dbReference type="GO" id="GO:0020037">
    <property type="term" value="F:heme binding"/>
    <property type="evidence" value="ECO:0007669"/>
    <property type="project" value="InterPro"/>
</dbReference>
<dbReference type="Pfam" id="PF03150">
    <property type="entry name" value="CCP_MauG"/>
    <property type="match status" value="1"/>
</dbReference>
<feature type="binding site" description="covalent" evidence="13">
    <location>
        <position position="247"/>
    </location>
    <ligand>
        <name>heme c</name>
        <dbReference type="ChEBI" id="CHEBI:61717"/>
        <label>2</label>
    </ligand>
</feature>
<comment type="subcellular location">
    <subcellularLocation>
        <location evidence="1">Periplasm</location>
    </subcellularLocation>
</comment>
<comment type="pathway">
    <text evidence="2">One-carbon metabolism; methylamine degradation.</text>
</comment>
<dbReference type="InterPro" id="IPR004852">
    <property type="entry name" value="Di-haem_cyt_c_peroxidsae"/>
</dbReference>
<feature type="binding site" description="covalent" evidence="13">
    <location>
        <position position="244"/>
    </location>
    <ligand>
        <name>heme c</name>
        <dbReference type="ChEBI" id="CHEBI:61717"/>
        <label>2</label>
    </ligand>
</feature>
<proteinExistence type="predicted"/>
<dbReference type="InterPro" id="IPR026259">
    <property type="entry name" value="MauG/Cytc_peroxidase"/>
</dbReference>
<reference evidence="16 17" key="1">
    <citation type="submission" date="2015-10" db="EMBL/GenBank/DDBJ databases">
        <title>Draft genome sequence of Salegentibacter salinarum KCTC 12975.</title>
        <authorList>
            <person name="Lin W."/>
            <person name="Zheng Q."/>
        </authorList>
    </citation>
    <scope>NUCLEOTIDE SEQUENCE [LARGE SCALE GENOMIC DNA]</scope>
    <source>
        <strain evidence="16 17">KCTC 12975</strain>
    </source>
</reference>
<dbReference type="RefSeq" id="WP_079712042.1">
    <property type="nucleotide sequence ID" value="NZ_FUZC01000002.1"/>
</dbReference>
<evidence type="ECO:0000256" key="11">
    <source>
        <dbReference type="ARBA" id="ARBA00058991"/>
    </source>
</evidence>
<dbReference type="GO" id="GO:0009055">
    <property type="term" value="F:electron transfer activity"/>
    <property type="evidence" value="ECO:0007669"/>
    <property type="project" value="InterPro"/>
</dbReference>
<dbReference type="InterPro" id="IPR036909">
    <property type="entry name" value="Cyt_c-like_dom_sf"/>
</dbReference>
<evidence type="ECO:0000259" key="15">
    <source>
        <dbReference type="PROSITE" id="PS51007"/>
    </source>
</evidence>
<feature type="binding site" description="axial binding residue" evidence="14">
    <location>
        <position position="103"/>
    </location>
    <ligand>
        <name>heme c</name>
        <dbReference type="ChEBI" id="CHEBI:61717"/>
        <label>1</label>
    </ligand>
    <ligandPart>
        <name>Fe</name>
        <dbReference type="ChEBI" id="CHEBI:18248"/>
    </ligandPart>
</feature>
<keyword evidence="7" id="KW-0574">Periplasm</keyword>
<keyword evidence="4 13" id="KW-0349">Heme</keyword>
<evidence type="ECO:0000313" key="17">
    <source>
        <dbReference type="Proteomes" id="UP000232673"/>
    </source>
</evidence>
<dbReference type="SUPFAM" id="SSF46626">
    <property type="entry name" value="Cytochrome c"/>
    <property type="match status" value="2"/>
</dbReference>
<dbReference type="GO" id="GO:0042597">
    <property type="term" value="C:periplasmic space"/>
    <property type="evidence" value="ECO:0007669"/>
    <property type="project" value="UniProtKB-SubCell"/>
</dbReference>
<dbReference type="PIRSF" id="PIRSF000294">
    <property type="entry name" value="Cytochrome-c_peroxidase"/>
    <property type="match status" value="1"/>
</dbReference>
<evidence type="ECO:0000256" key="7">
    <source>
        <dbReference type="ARBA" id="ARBA00022764"/>
    </source>
</evidence>
<dbReference type="Proteomes" id="UP000232673">
    <property type="component" value="Unassembled WGS sequence"/>
</dbReference>
<comment type="PTM">
    <text evidence="13">Binds 2 heme groups per subunit.</text>
</comment>
<keyword evidence="17" id="KW-1185">Reference proteome</keyword>
<keyword evidence="8" id="KW-0249">Electron transport</keyword>
<feature type="binding site" description="axial binding residue" evidence="14">
    <location>
        <position position="119"/>
    </location>
    <ligand>
        <name>heme c</name>
        <dbReference type="ChEBI" id="CHEBI:61717"/>
        <label>1</label>
    </ligand>
    <ligandPart>
        <name>Fe</name>
        <dbReference type="ChEBI" id="CHEBI:18248"/>
    </ligandPart>
</feature>
<keyword evidence="9" id="KW-0560">Oxidoreductase</keyword>
<comment type="caution">
    <text evidence="16">The sequence shown here is derived from an EMBL/GenBank/DDBJ whole genome shotgun (WGS) entry which is preliminary data.</text>
</comment>
<comment type="function">
    <text evidence="11">Involved in methylamine metabolism. Essential for the maturation of the beta subunit of MADH, presumably via a step in the biosynthesis of tryptophan tryptophylquinone (TTQ), the cofactor of MADH.</text>
</comment>
<dbReference type="InterPro" id="IPR009056">
    <property type="entry name" value="Cyt_c-like_dom"/>
</dbReference>
<evidence type="ECO:0000256" key="14">
    <source>
        <dbReference type="PIRSR" id="PIRSR000294-2"/>
    </source>
</evidence>
<evidence type="ECO:0000256" key="4">
    <source>
        <dbReference type="ARBA" id="ARBA00022617"/>
    </source>
</evidence>
<keyword evidence="6" id="KW-0732">Signal</keyword>
<dbReference type="OrthoDB" id="9805202at2"/>
<keyword evidence="5 14" id="KW-0479">Metal-binding</keyword>
<protein>
    <recommendedName>
        <fullName evidence="12">Methylamine utilization protein MauG</fullName>
    </recommendedName>
</protein>
<dbReference type="AlphaFoldDB" id="A0A2N0TUJ1"/>
<sequence>MKNNYKLFHCCLFIILAFSGFKVYQEYDIDELRKRYSSGDPSMWPAPDIDEEVKNNFEDIGHLPPPNFPKDNSYNKEKKELGKTLFFDPRLSSSGQIACASCHDSEIGWGDGRRVSYGHNRQQGRRNSMTLLNVGYVDSLFWDGRAESLEDQVGFPINDTLEMNFHVNLATERISAIKGYKALFESAFGNEQISEKNIRKAIATYERTIVSESTKFDRFIDGEADIYSDREVLGLHLFRTKARCINCHNTGYFSDNKFHNTGLTYYGRKYEDLGLFEVTGKPEDVGKFRTATLREVSRTEPYMHNGLFPHLEGVVNMYNAGMPRPKRKPHEVNDTLFPTTSPILEKLNLTNEEKAALVAFIKTLESRNRRVNPPNLPN</sequence>
<evidence type="ECO:0000256" key="8">
    <source>
        <dbReference type="ARBA" id="ARBA00022982"/>
    </source>
</evidence>
<comment type="cofactor">
    <cofactor evidence="13">
        <name>heme</name>
        <dbReference type="ChEBI" id="CHEBI:30413"/>
    </cofactor>
    <text evidence="13">Binds 2 heme groups.</text>
</comment>
<dbReference type="EMBL" id="LKTS01000023">
    <property type="protein sequence ID" value="PKD18409.1"/>
    <property type="molecule type" value="Genomic_DNA"/>
</dbReference>
<feature type="binding site" description="axial binding residue" evidence="14">
    <location>
        <position position="248"/>
    </location>
    <ligand>
        <name>heme c</name>
        <dbReference type="ChEBI" id="CHEBI:61717"/>
        <label>2</label>
    </ligand>
    <ligandPart>
        <name>Fe</name>
        <dbReference type="ChEBI" id="CHEBI:18248"/>
    </ligandPart>
</feature>
<dbReference type="FunFam" id="1.10.760.10:FF:000019">
    <property type="entry name" value="Di-heme cytochrome C peroxidase"/>
    <property type="match status" value="1"/>
</dbReference>
<evidence type="ECO:0000256" key="10">
    <source>
        <dbReference type="ARBA" id="ARBA00023004"/>
    </source>
</evidence>
<evidence type="ECO:0000256" key="13">
    <source>
        <dbReference type="PIRSR" id="PIRSR000294-1"/>
    </source>
</evidence>
<evidence type="ECO:0000256" key="12">
    <source>
        <dbReference type="ARBA" id="ARBA00073576"/>
    </source>
</evidence>
<dbReference type="PROSITE" id="PS51007">
    <property type="entry name" value="CYTC"/>
    <property type="match status" value="2"/>
</dbReference>
<keyword evidence="10 14" id="KW-0408">Iron</keyword>
<dbReference type="PANTHER" id="PTHR30600">
    <property type="entry name" value="CYTOCHROME C PEROXIDASE-RELATED"/>
    <property type="match status" value="1"/>
</dbReference>